<proteinExistence type="inferred from homology"/>
<keyword evidence="3" id="KW-0645">Protease</keyword>
<dbReference type="Proteomes" id="UP000298061">
    <property type="component" value="Unassembled WGS sequence"/>
</dbReference>
<keyword evidence="5" id="KW-0732">Signal</keyword>
<dbReference type="AlphaFoldDB" id="A0A4Y9ZQA5"/>
<dbReference type="InterPro" id="IPR001461">
    <property type="entry name" value="Aspartic_peptidase_A1"/>
</dbReference>
<evidence type="ECO:0000256" key="1">
    <source>
        <dbReference type="ARBA" id="ARBA00007447"/>
    </source>
</evidence>
<dbReference type="InterPro" id="IPR001969">
    <property type="entry name" value="Aspartic_peptidase_AS"/>
</dbReference>
<evidence type="ECO:0000256" key="4">
    <source>
        <dbReference type="SAM" id="MobiDB-lite"/>
    </source>
</evidence>
<organism evidence="7 8">
    <name type="scientific">Hericium alpestre</name>
    <dbReference type="NCBI Taxonomy" id="135208"/>
    <lineage>
        <taxon>Eukaryota</taxon>
        <taxon>Fungi</taxon>
        <taxon>Dikarya</taxon>
        <taxon>Basidiomycota</taxon>
        <taxon>Agaricomycotina</taxon>
        <taxon>Agaricomycetes</taxon>
        <taxon>Russulales</taxon>
        <taxon>Hericiaceae</taxon>
        <taxon>Hericium</taxon>
    </lineage>
</organism>
<keyword evidence="8" id="KW-1185">Reference proteome</keyword>
<feature type="domain" description="Peptidase A1" evidence="6">
    <location>
        <begin position="58"/>
        <end position="367"/>
    </location>
</feature>
<evidence type="ECO:0000259" key="6">
    <source>
        <dbReference type="PROSITE" id="PS51767"/>
    </source>
</evidence>
<dbReference type="Pfam" id="PF00026">
    <property type="entry name" value="Asp"/>
    <property type="match status" value="1"/>
</dbReference>
<dbReference type="PRINTS" id="PR00792">
    <property type="entry name" value="PEPSIN"/>
</dbReference>
<keyword evidence="2 3" id="KW-0064">Aspartyl protease</keyword>
<dbReference type="PROSITE" id="PS51767">
    <property type="entry name" value="PEPTIDASE_A1"/>
    <property type="match status" value="1"/>
</dbReference>
<evidence type="ECO:0000256" key="3">
    <source>
        <dbReference type="RuleBase" id="RU000454"/>
    </source>
</evidence>
<evidence type="ECO:0000256" key="5">
    <source>
        <dbReference type="SAM" id="SignalP"/>
    </source>
</evidence>
<name>A0A4Y9ZQA5_9AGAM</name>
<feature type="signal peptide" evidence="5">
    <location>
        <begin position="1"/>
        <end position="19"/>
    </location>
</feature>
<dbReference type="PROSITE" id="PS00141">
    <property type="entry name" value="ASP_PROTEASE"/>
    <property type="match status" value="1"/>
</dbReference>
<dbReference type="GO" id="GO:0004190">
    <property type="term" value="F:aspartic-type endopeptidase activity"/>
    <property type="evidence" value="ECO:0007669"/>
    <property type="project" value="UniProtKB-KW"/>
</dbReference>
<evidence type="ECO:0000256" key="2">
    <source>
        <dbReference type="ARBA" id="ARBA00022750"/>
    </source>
</evidence>
<keyword evidence="3" id="KW-0378">Hydrolase</keyword>
<dbReference type="EMBL" id="SFCI01001494">
    <property type="protein sequence ID" value="TFY75629.1"/>
    <property type="molecule type" value="Genomic_DNA"/>
</dbReference>
<comment type="similarity">
    <text evidence="1 3">Belongs to the peptidase A1 family.</text>
</comment>
<feature type="region of interest" description="Disordered" evidence="4">
    <location>
        <begin position="402"/>
        <end position="435"/>
    </location>
</feature>
<dbReference type="OrthoDB" id="15189at2759"/>
<feature type="compositionally biased region" description="Basic and acidic residues" evidence="4">
    <location>
        <begin position="501"/>
        <end position="510"/>
    </location>
</feature>
<evidence type="ECO:0000313" key="7">
    <source>
        <dbReference type="EMBL" id="TFY75629.1"/>
    </source>
</evidence>
<dbReference type="STRING" id="135208.A0A4Y9ZQA5"/>
<dbReference type="GO" id="GO:0006508">
    <property type="term" value="P:proteolysis"/>
    <property type="evidence" value="ECO:0007669"/>
    <property type="project" value="UniProtKB-KW"/>
</dbReference>
<evidence type="ECO:0000313" key="8">
    <source>
        <dbReference type="Proteomes" id="UP000298061"/>
    </source>
</evidence>
<dbReference type="InterPro" id="IPR021109">
    <property type="entry name" value="Peptidase_aspartic_dom_sf"/>
</dbReference>
<dbReference type="InterPro" id="IPR033121">
    <property type="entry name" value="PEPTIDASE_A1"/>
</dbReference>
<sequence>MRLLQAPLPLLLLVQTACAIRIPVTGRTTSILDSRSQALHKRASVIGVPIRNSDNIQYIGNITLNDSPFSVVLDTGSSDLWIAGDVPNTKDLGKSVDLSYAIGRATGDINTANLAFDNFTVTDQAYVLVKDTSTFSTDINAQGYQGLLGLGPNTGSVVYQKIDDHSADSALFRIFGEDKTTQNYISVLLDRQGDPDETLTGQFTVSETIPELSNITSQPKLTIKDVPTLTSVDQHWAVLTDEDGVIGPDGEVIQTKSIVPRVPRAMSDAIYGRVQGAVYNMQMEIWTIPCNQELNMTFKFGGVSYPIHPLDMSLTGFNVGIGMCLGTFQPITSAFSLLGEYDMILGMAFMRNAYSLIDFGNFVSGTKDTADPFIQMLPLTDPATAHADFVKARLNGVDTPSKALLPASQESHSPMSAAEKKQHREGEVEEEEGLDGVVERDPTGLSVQFEGAENEKDGCRASSEGNTDQEIIHSATYSTPTIQPRTDQYMSHRSKSSSDAGRCERVLKEA</sequence>
<feature type="chain" id="PRO_5021443816" description="Peptidase A1 domain-containing protein" evidence="5">
    <location>
        <begin position="20"/>
        <end position="510"/>
    </location>
</feature>
<gene>
    <name evidence="7" type="ORF">EWM64_g8384</name>
</gene>
<dbReference type="InterPro" id="IPR034164">
    <property type="entry name" value="Pepsin-like_dom"/>
</dbReference>
<reference evidence="7 8" key="1">
    <citation type="submission" date="2019-02" db="EMBL/GenBank/DDBJ databases">
        <title>Genome sequencing of the rare red list fungi Hericium alpestre (H. flagellum).</title>
        <authorList>
            <person name="Buettner E."/>
            <person name="Kellner H."/>
        </authorList>
    </citation>
    <scope>NUCLEOTIDE SEQUENCE [LARGE SCALE GENOMIC DNA]</scope>
    <source>
        <strain evidence="7 8">DSM 108284</strain>
    </source>
</reference>
<dbReference type="PANTHER" id="PTHR47966:SF73">
    <property type="entry name" value="PEPTIDASE A1 DOMAIN-CONTAINING PROTEIN"/>
    <property type="match status" value="1"/>
</dbReference>
<dbReference type="SUPFAM" id="SSF50630">
    <property type="entry name" value="Acid proteases"/>
    <property type="match status" value="1"/>
</dbReference>
<dbReference type="CDD" id="cd05471">
    <property type="entry name" value="pepsin_like"/>
    <property type="match status" value="1"/>
</dbReference>
<protein>
    <recommendedName>
        <fullName evidence="6">Peptidase A1 domain-containing protein</fullName>
    </recommendedName>
</protein>
<dbReference type="Gene3D" id="2.40.70.10">
    <property type="entry name" value="Acid Proteases"/>
    <property type="match status" value="2"/>
</dbReference>
<comment type="caution">
    <text evidence="7">The sequence shown here is derived from an EMBL/GenBank/DDBJ whole genome shotgun (WGS) entry which is preliminary data.</text>
</comment>
<feature type="compositionally biased region" description="Polar residues" evidence="4">
    <location>
        <begin position="463"/>
        <end position="491"/>
    </location>
</feature>
<feature type="region of interest" description="Disordered" evidence="4">
    <location>
        <begin position="448"/>
        <end position="510"/>
    </location>
</feature>
<accession>A0A4Y9ZQA5</accession>
<dbReference type="PANTHER" id="PTHR47966">
    <property type="entry name" value="BETA-SITE APP-CLEAVING ENZYME, ISOFORM A-RELATED"/>
    <property type="match status" value="1"/>
</dbReference>